<accession>A0A7W4IPL7</accession>
<sequence length="257" mass="29567">MYLLFVDESGTPQKENAKDIGYFVMAGLVIPENRWSGMRDKLVGLKRRTKYKGEIKWRYFAPNNKDDENPMKDWDIPARNSMRAEVFSIITETKSCKIIAGVSESTTAYALRNCNSQDDLYFMTYKPVTERFQYFLQDINREAGTDSMGIIVADHRGRGDDDSMRHRHERLLRETGNYTSSYPNFIEGLFFSPSHLSIGIQLVDMVAGAIWRAQAYNDRTWYDVLKPAMRCCPRTGKIDGFGIARVPKANWQGNILN</sequence>
<comment type="caution">
    <text evidence="1">The sequence shown here is derived from an EMBL/GenBank/DDBJ whole genome shotgun (WGS) entry which is preliminary data.</text>
</comment>
<proteinExistence type="predicted"/>
<evidence type="ECO:0000313" key="2">
    <source>
        <dbReference type="Proteomes" id="UP000559860"/>
    </source>
</evidence>
<dbReference type="Pfam" id="PF12686">
    <property type="entry name" value="DUF3800"/>
    <property type="match status" value="1"/>
</dbReference>
<evidence type="ECO:0000313" key="1">
    <source>
        <dbReference type="EMBL" id="MBB2166760.1"/>
    </source>
</evidence>
<gene>
    <name evidence="1" type="ORF">HLH36_00005</name>
</gene>
<reference evidence="1 2" key="1">
    <citation type="submission" date="2020-04" db="EMBL/GenBank/DDBJ databases">
        <title>Description of novel Gluconacetobacter.</title>
        <authorList>
            <person name="Sombolestani A."/>
        </authorList>
    </citation>
    <scope>NUCLEOTIDE SEQUENCE [LARGE SCALE GENOMIC DNA]</scope>
    <source>
        <strain evidence="1 2">LMG 27801</strain>
    </source>
</reference>
<dbReference type="AlphaFoldDB" id="A0A7W4IPL7"/>
<organism evidence="1 2">
    <name type="scientific">Gluconacetobacter aggeris</name>
    <dbReference type="NCBI Taxonomy" id="1286186"/>
    <lineage>
        <taxon>Bacteria</taxon>
        <taxon>Pseudomonadati</taxon>
        <taxon>Pseudomonadota</taxon>
        <taxon>Alphaproteobacteria</taxon>
        <taxon>Acetobacterales</taxon>
        <taxon>Acetobacteraceae</taxon>
        <taxon>Gluconacetobacter</taxon>
    </lineage>
</organism>
<dbReference type="EMBL" id="JABEQD010000001">
    <property type="protein sequence ID" value="MBB2166760.1"/>
    <property type="molecule type" value="Genomic_DNA"/>
</dbReference>
<dbReference type="InterPro" id="IPR024524">
    <property type="entry name" value="DUF3800"/>
</dbReference>
<keyword evidence="2" id="KW-1185">Reference proteome</keyword>
<dbReference type="Proteomes" id="UP000559860">
    <property type="component" value="Unassembled WGS sequence"/>
</dbReference>
<dbReference type="RefSeq" id="WP_182984500.1">
    <property type="nucleotide sequence ID" value="NZ_JABEQD010000001.1"/>
</dbReference>
<name>A0A7W4IPL7_9PROT</name>
<protein>
    <submittedName>
        <fullName evidence="1">DUF3800 domain-containing protein</fullName>
    </submittedName>
</protein>